<dbReference type="InterPro" id="IPR002423">
    <property type="entry name" value="Cpn60/GroEL/TCP-1"/>
</dbReference>
<keyword evidence="4" id="KW-0732">Signal</keyword>
<evidence type="ECO:0000256" key="3">
    <source>
        <dbReference type="ARBA" id="ARBA00023186"/>
    </source>
</evidence>
<keyword evidence="2" id="KW-0067">ATP-binding</keyword>
<name>A0A9X0A0X2_9CNID</name>
<keyword evidence="1" id="KW-0547">Nucleotide-binding</keyword>
<dbReference type="InterPro" id="IPR027413">
    <property type="entry name" value="GROEL-like_equatorial_sf"/>
</dbReference>
<dbReference type="GO" id="GO:0140662">
    <property type="term" value="F:ATP-dependent protein folding chaperone"/>
    <property type="evidence" value="ECO:0007669"/>
    <property type="project" value="InterPro"/>
</dbReference>
<dbReference type="AlphaFoldDB" id="A0A9X0A0X2"/>
<organism evidence="5 6">
    <name type="scientific">Desmophyllum pertusum</name>
    <dbReference type="NCBI Taxonomy" id="174260"/>
    <lineage>
        <taxon>Eukaryota</taxon>
        <taxon>Metazoa</taxon>
        <taxon>Cnidaria</taxon>
        <taxon>Anthozoa</taxon>
        <taxon>Hexacorallia</taxon>
        <taxon>Scleractinia</taxon>
        <taxon>Caryophylliina</taxon>
        <taxon>Caryophylliidae</taxon>
        <taxon>Desmophyllum</taxon>
    </lineage>
</organism>
<gene>
    <name evidence="5" type="primary">CCT4_1</name>
    <name evidence="5" type="ORF">OS493_022362</name>
</gene>
<dbReference type="SUPFAM" id="SSF48592">
    <property type="entry name" value="GroEL equatorial domain-like"/>
    <property type="match status" value="1"/>
</dbReference>
<keyword evidence="3" id="KW-0143">Chaperone</keyword>
<dbReference type="Gene3D" id="1.10.560.10">
    <property type="entry name" value="GroEL-like equatorial domain"/>
    <property type="match status" value="1"/>
</dbReference>
<dbReference type="InterPro" id="IPR017998">
    <property type="entry name" value="Chaperone_TCP-1"/>
</dbReference>
<evidence type="ECO:0000256" key="1">
    <source>
        <dbReference type="ARBA" id="ARBA00022741"/>
    </source>
</evidence>
<evidence type="ECO:0000256" key="2">
    <source>
        <dbReference type="ARBA" id="ARBA00022840"/>
    </source>
</evidence>
<dbReference type="OrthoDB" id="10248520at2759"/>
<evidence type="ECO:0000313" key="5">
    <source>
        <dbReference type="EMBL" id="KAJ7390803.1"/>
    </source>
</evidence>
<dbReference type="Proteomes" id="UP001163046">
    <property type="component" value="Unassembled WGS sequence"/>
</dbReference>
<dbReference type="PANTHER" id="PTHR11353">
    <property type="entry name" value="CHAPERONIN"/>
    <property type="match status" value="1"/>
</dbReference>
<evidence type="ECO:0000256" key="4">
    <source>
        <dbReference type="SAM" id="SignalP"/>
    </source>
</evidence>
<reference evidence="5" key="1">
    <citation type="submission" date="2023-01" db="EMBL/GenBank/DDBJ databases">
        <title>Genome assembly of the deep-sea coral Lophelia pertusa.</title>
        <authorList>
            <person name="Herrera S."/>
            <person name="Cordes E."/>
        </authorList>
    </citation>
    <scope>NUCLEOTIDE SEQUENCE</scope>
    <source>
        <strain evidence="5">USNM1676648</strain>
        <tissue evidence="5">Polyp</tissue>
    </source>
</reference>
<sequence>MISLCTAFFIIRALIAGGGAPEIEVSIRLAEHARTLTGMEAYCVRAFAEALEIIPFTLSENAGLNPIATVTELRNRHAQVKLLLESTSERAPSLIFWKRMFSSRCSFQQAPFN</sequence>
<accession>A0A9X0A0X2</accession>
<dbReference type="EMBL" id="MU825411">
    <property type="protein sequence ID" value="KAJ7390803.1"/>
    <property type="molecule type" value="Genomic_DNA"/>
</dbReference>
<feature type="chain" id="PRO_5040756475" evidence="4">
    <location>
        <begin position="21"/>
        <end position="113"/>
    </location>
</feature>
<comment type="caution">
    <text evidence="5">The sequence shown here is derived from an EMBL/GenBank/DDBJ whole genome shotgun (WGS) entry which is preliminary data.</text>
</comment>
<keyword evidence="6" id="KW-1185">Reference proteome</keyword>
<proteinExistence type="predicted"/>
<dbReference type="GO" id="GO:0005524">
    <property type="term" value="F:ATP binding"/>
    <property type="evidence" value="ECO:0007669"/>
    <property type="project" value="UniProtKB-KW"/>
</dbReference>
<feature type="signal peptide" evidence="4">
    <location>
        <begin position="1"/>
        <end position="20"/>
    </location>
</feature>
<dbReference type="Pfam" id="PF00118">
    <property type="entry name" value="Cpn60_TCP1"/>
    <property type="match status" value="1"/>
</dbReference>
<protein>
    <submittedName>
        <fullName evidence="5">T-complex protein 1 subunit delta</fullName>
    </submittedName>
</protein>
<evidence type="ECO:0000313" key="6">
    <source>
        <dbReference type="Proteomes" id="UP001163046"/>
    </source>
</evidence>